<feature type="region of interest" description="Disordered" evidence="1">
    <location>
        <begin position="1"/>
        <end position="25"/>
    </location>
</feature>
<protein>
    <submittedName>
        <fullName evidence="2">Uncharacterized protein</fullName>
    </submittedName>
</protein>
<feature type="compositionally biased region" description="Basic and acidic residues" evidence="1">
    <location>
        <begin position="1"/>
        <end position="10"/>
    </location>
</feature>
<name>A0A7R9CCK5_TIMCR</name>
<evidence type="ECO:0000313" key="2">
    <source>
        <dbReference type="EMBL" id="CAD7392159.1"/>
    </source>
</evidence>
<dbReference type="EMBL" id="OC316499">
    <property type="protein sequence ID" value="CAD7392159.1"/>
    <property type="molecule type" value="Genomic_DNA"/>
</dbReference>
<proteinExistence type="predicted"/>
<feature type="region of interest" description="Disordered" evidence="1">
    <location>
        <begin position="129"/>
        <end position="152"/>
    </location>
</feature>
<dbReference type="AlphaFoldDB" id="A0A7R9CCK5"/>
<gene>
    <name evidence="2" type="ORF">TCEB3V08_LOCUS194</name>
</gene>
<accession>A0A7R9CCK5</accession>
<organism evidence="2">
    <name type="scientific">Timema cristinae</name>
    <name type="common">Walking stick</name>
    <dbReference type="NCBI Taxonomy" id="61476"/>
    <lineage>
        <taxon>Eukaryota</taxon>
        <taxon>Metazoa</taxon>
        <taxon>Ecdysozoa</taxon>
        <taxon>Arthropoda</taxon>
        <taxon>Hexapoda</taxon>
        <taxon>Insecta</taxon>
        <taxon>Pterygota</taxon>
        <taxon>Neoptera</taxon>
        <taxon>Polyneoptera</taxon>
        <taxon>Phasmatodea</taxon>
        <taxon>Timematodea</taxon>
        <taxon>Timematoidea</taxon>
        <taxon>Timematidae</taxon>
        <taxon>Timema</taxon>
    </lineage>
</organism>
<sequence length="152" mass="16722">MVKEGTDRPRGVVVSSPGYEPRSPRLDSRPCFHILILNVTITSSHRGMKRASMEEKPPPFHPTEIRTSISPSSAVELNTTSALANYDTEAGGEETPQRFLGNESHKDHFKLLEKDQGSLLVGARRWEGTGGRIPAKTSLPSFPTLSSEKKKP</sequence>
<reference evidence="2" key="1">
    <citation type="submission" date="2020-11" db="EMBL/GenBank/DDBJ databases">
        <authorList>
            <person name="Tran Van P."/>
        </authorList>
    </citation>
    <scope>NUCLEOTIDE SEQUENCE</scope>
</reference>
<evidence type="ECO:0000256" key="1">
    <source>
        <dbReference type="SAM" id="MobiDB-lite"/>
    </source>
</evidence>
<feature type="region of interest" description="Disordered" evidence="1">
    <location>
        <begin position="45"/>
        <end position="66"/>
    </location>
</feature>